<reference evidence="2 3" key="1">
    <citation type="submission" date="2014-04" db="EMBL/GenBank/DDBJ databases">
        <title>Evolutionary Origins and Diversification of the Mycorrhizal Mutualists.</title>
        <authorList>
            <consortium name="DOE Joint Genome Institute"/>
            <consortium name="Mycorrhizal Genomics Consortium"/>
            <person name="Kohler A."/>
            <person name="Kuo A."/>
            <person name="Nagy L.G."/>
            <person name="Floudas D."/>
            <person name="Copeland A."/>
            <person name="Barry K.W."/>
            <person name="Cichocki N."/>
            <person name="Veneault-Fourrey C."/>
            <person name="LaButti K."/>
            <person name="Lindquist E.A."/>
            <person name="Lipzen A."/>
            <person name="Lundell T."/>
            <person name="Morin E."/>
            <person name="Murat C."/>
            <person name="Riley R."/>
            <person name="Ohm R."/>
            <person name="Sun H."/>
            <person name="Tunlid A."/>
            <person name="Henrissat B."/>
            <person name="Grigoriev I.V."/>
            <person name="Hibbett D.S."/>
            <person name="Martin F."/>
        </authorList>
    </citation>
    <scope>NUCLEOTIDE SEQUENCE [LARGE SCALE GENOMIC DNA]</scope>
    <source>
        <strain evidence="2 3">Koide BX008</strain>
    </source>
</reference>
<accession>A0A0C2WDD9</accession>
<name>A0A0C2WDD9_AMAMK</name>
<sequence length="249" mass="27406">MTTTPYISPHPCQISHHHPLFLLPLHLQGSYQNPNHSLAVEAEVDPEAVRACGRQGYGHPAEFSKRPLLEGEGNGADEEEAEQIEAENARKYSRRQLTSNADRYNELEPELGSDGEVVVEPEVDLSTFLQKQKLSDDTQGPSSALFSKEDMDNVDDDDIDHSIAPLVASNATAQKKGKVTQIEWTPELDAIHREKVAGDAHRGSVASEFLEPVDLTGLLKLSALLGEIIRFEDEERSVILVAKIKPPGD</sequence>
<dbReference type="EMBL" id="KN819008">
    <property type="protein sequence ID" value="KIL54033.1"/>
    <property type="molecule type" value="Genomic_DNA"/>
</dbReference>
<dbReference type="Proteomes" id="UP000054549">
    <property type="component" value="Unassembled WGS sequence"/>
</dbReference>
<dbReference type="HOGENOM" id="CLU_1115526_0_0_1"/>
<proteinExistence type="predicted"/>
<evidence type="ECO:0000313" key="2">
    <source>
        <dbReference type="EMBL" id="KIL54033.1"/>
    </source>
</evidence>
<feature type="region of interest" description="Disordered" evidence="1">
    <location>
        <begin position="133"/>
        <end position="153"/>
    </location>
</feature>
<feature type="region of interest" description="Disordered" evidence="1">
    <location>
        <begin position="62"/>
        <end position="81"/>
    </location>
</feature>
<protein>
    <submittedName>
        <fullName evidence="2">Uncharacterized protein</fullName>
    </submittedName>
</protein>
<keyword evidence="3" id="KW-1185">Reference proteome</keyword>
<evidence type="ECO:0000313" key="3">
    <source>
        <dbReference type="Proteomes" id="UP000054549"/>
    </source>
</evidence>
<dbReference type="OrthoDB" id="2505473at2759"/>
<feature type="compositionally biased region" description="Polar residues" evidence="1">
    <location>
        <begin position="133"/>
        <end position="145"/>
    </location>
</feature>
<dbReference type="STRING" id="946122.A0A0C2WDD9"/>
<gene>
    <name evidence="2" type="ORF">M378DRAFT_19273</name>
</gene>
<evidence type="ECO:0000256" key="1">
    <source>
        <dbReference type="SAM" id="MobiDB-lite"/>
    </source>
</evidence>
<organism evidence="2 3">
    <name type="scientific">Amanita muscaria (strain Koide BX008)</name>
    <dbReference type="NCBI Taxonomy" id="946122"/>
    <lineage>
        <taxon>Eukaryota</taxon>
        <taxon>Fungi</taxon>
        <taxon>Dikarya</taxon>
        <taxon>Basidiomycota</taxon>
        <taxon>Agaricomycotina</taxon>
        <taxon>Agaricomycetes</taxon>
        <taxon>Agaricomycetidae</taxon>
        <taxon>Agaricales</taxon>
        <taxon>Pluteineae</taxon>
        <taxon>Amanitaceae</taxon>
        <taxon>Amanita</taxon>
    </lineage>
</organism>
<dbReference type="InParanoid" id="A0A0C2WDD9"/>
<dbReference type="AlphaFoldDB" id="A0A0C2WDD9"/>